<dbReference type="Pfam" id="PF06967">
    <property type="entry name" value="Mo-nitro_C"/>
    <property type="match status" value="1"/>
</dbReference>
<reference evidence="2 3" key="1">
    <citation type="submission" date="2020-10" db="EMBL/GenBank/DDBJ databases">
        <authorList>
            <person name="Castelo-Branco R."/>
            <person name="Eusebio N."/>
            <person name="Adriana R."/>
            <person name="Vieira A."/>
            <person name="Brugerolle De Fraissinette N."/>
            <person name="Rezende De Castro R."/>
            <person name="Schneider M.P."/>
            <person name="Vasconcelos V."/>
            <person name="Leao P.N."/>
        </authorList>
    </citation>
    <scope>NUCLEOTIDE SEQUENCE [LARGE SCALE GENOMIC DNA]</scope>
    <source>
        <strain evidence="2 3">LEGE 03274</strain>
    </source>
</reference>
<dbReference type="InterPro" id="IPR009717">
    <property type="entry name" value="Mo-dep_Nase_C"/>
</dbReference>
<dbReference type="InterPro" id="IPR029024">
    <property type="entry name" value="TerB-like"/>
</dbReference>
<proteinExistence type="predicted"/>
<keyword evidence="3" id="KW-1185">Reference proteome</keyword>
<evidence type="ECO:0000313" key="3">
    <source>
        <dbReference type="Proteomes" id="UP000654604"/>
    </source>
</evidence>
<evidence type="ECO:0000313" key="2">
    <source>
        <dbReference type="EMBL" id="MBE9223763.1"/>
    </source>
</evidence>
<name>A0ABR9V782_9CHRO</name>
<gene>
    <name evidence="2" type="ORF">IQ215_13755</name>
</gene>
<dbReference type="Gene3D" id="1.10.3680.10">
    <property type="entry name" value="TerB-like"/>
    <property type="match status" value="1"/>
</dbReference>
<dbReference type="Proteomes" id="UP000654604">
    <property type="component" value="Unassembled WGS sequence"/>
</dbReference>
<dbReference type="RefSeq" id="WP_193801983.1">
    <property type="nucleotide sequence ID" value="NZ_JADEWC010000046.1"/>
</dbReference>
<dbReference type="CDD" id="cd07177">
    <property type="entry name" value="terB_like"/>
    <property type="match status" value="1"/>
</dbReference>
<dbReference type="SUPFAM" id="SSF158682">
    <property type="entry name" value="TerB-like"/>
    <property type="match status" value="1"/>
</dbReference>
<dbReference type="EMBL" id="JADEWC010000046">
    <property type="protein sequence ID" value="MBE9223763.1"/>
    <property type="molecule type" value="Genomic_DNA"/>
</dbReference>
<accession>A0ABR9V782</accession>
<evidence type="ECO:0000259" key="1">
    <source>
        <dbReference type="Pfam" id="PF06967"/>
    </source>
</evidence>
<comment type="caution">
    <text evidence="2">The sequence shown here is derived from an EMBL/GenBank/DDBJ whole genome shotgun (WGS) entry which is preliminary data.</text>
</comment>
<sequence>MNNNNQSAVINNEVQKLDDRTITAWLRGLLTVAYADGHFDPEEQDLIASLTQDELMPNTNLGDLEPICPEDLATELGDDAQIRENFLRTAVMMAIANGVYSQAEADSVHNFQEALDLDIEALQALESTLWNPEQKNNNLISPDKEEGAIDVLNPVKKWLDGMSINDPRVARFLCKMIPPQCPFERDIKLFGKKIVHIPPMCKLNPLYEQLVGLRFRSLSYLADDCNEDISNYI</sequence>
<organism evidence="2 3">
    <name type="scientific">Cyanobacterium stanieri LEGE 03274</name>
    <dbReference type="NCBI Taxonomy" id="1828756"/>
    <lineage>
        <taxon>Bacteria</taxon>
        <taxon>Bacillati</taxon>
        <taxon>Cyanobacteriota</taxon>
        <taxon>Cyanophyceae</taxon>
        <taxon>Oscillatoriophycideae</taxon>
        <taxon>Chroococcales</taxon>
        <taxon>Geminocystaceae</taxon>
        <taxon>Cyanobacterium</taxon>
    </lineage>
</organism>
<protein>
    <submittedName>
        <fullName evidence="2">Nitrogenase</fullName>
    </submittedName>
</protein>
<feature type="domain" description="Mo-dependent nitrogenase C-terminal" evidence="1">
    <location>
        <begin position="151"/>
        <end position="233"/>
    </location>
</feature>